<dbReference type="AlphaFoldDB" id="A0A0H4VM33"/>
<dbReference type="Gene3D" id="3.30.460.10">
    <property type="entry name" value="Beta Polymerase, domain 2"/>
    <property type="match status" value="1"/>
</dbReference>
<dbReference type="GO" id="GO:0046872">
    <property type="term" value="F:metal ion binding"/>
    <property type="evidence" value="ECO:0007669"/>
    <property type="project" value="UniProtKB-KW"/>
</dbReference>
<evidence type="ECO:0000313" key="9">
    <source>
        <dbReference type="EMBL" id="AKQ46895.1"/>
    </source>
</evidence>
<evidence type="ECO:0000313" key="10">
    <source>
        <dbReference type="Proteomes" id="UP000036458"/>
    </source>
</evidence>
<dbReference type="Pfam" id="PF18765">
    <property type="entry name" value="Polbeta"/>
    <property type="match status" value="1"/>
</dbReference>
<keyword evidence="2 9" id="KW-0808">Transferase</keyword>
<dbReference type="PATRIC" id="fig|1379910.4.peg.3631"/>
<gene>
    <name evidence="9" type="ORF">TH63_16655</name>
</gene>
<keyword evidence="10" id="KW-1185">Reference proteome</keyword>
<accession>A0A0H4VM33</accession>
<keyword evidence="7" id="KW-0460">Magnesium</keyword>
<dbReference type="Proteomes" id="UP000036458">
    <property type="component" value="Chromosome"/>
</dbReference>
<evidence type="ECO:0000256" key="7">
    <source>
        <dbReference type="ARBA" id="ARBA00022842"/>
    </source>
</evidence>
<keyword evidence="4" id="KW-0479">Metal-binding</keyword>
<keyword evidence="6" id="KW-0067">ATP-binding</keyword>
<proteinExistence type="predicted"/>
<evidence type="ECO:0000256" key="3">
    <source>
        <dbReference type="ARBA" id="ARBA00022695"/>
    </source>
</evidence>
<evidence type="ECO:0000256" key="5">
    <source>
        <dbReference type="ARBA" id="ARBA00022741"/>
    </source>
</evidence>
<dbReference type="GO" id="GO:0005524">
    <property type="term" value="F:ATP binding"/>
    <property type="evidence" value="ECO:0007669"/>
    <property type="project" value="UniProtKB-KW"/>
</dbReference>
<dbReference type="SUPFAM" id="SSF81301">
    <property type="entry name" value="Nucleotidyltransferase"/>
    <property type="match status" value="1"/>
</dbReference>
<reference evidence="9 10" key="1">
    <citation type="submission" date="2015-01" db="EMBL/GenBank/DDBJ databases">
        <title>Rufibacter sp./DG31D/ whole genome sequencing.</title>
        <authorList>
            <person name="Kim M.K."/>
            <person name="Srinivasan S."/>
            <person name="Lee J.-J."/>
        </authorList>
    </citation>
    <scope>NUCLEOTIDE SEQUENCE [LARGE SCALE GENOMIC DNA]</scope>
    <source>
        <strain evidence="9 10">DG31D</strain>
    </source>
</reference>
<dbReference type="PANTHER" id="PTHR33571:SF12">
    <property type="entry name" value="BSL3053 PROTEIN"/>
    <property type="match status" value="1"/>
</dbReference>
<dbReference type="InterPro" id="IPR041633">
    <property type="entry name" value="Polbeta"/>
</dbReference>
<name>A0A0H4VM33_9BACT</name>
<dbReference type="InterPro" id="IPR052038">
    <property type="entry name" value="Type-VII_TA_antitoxin"/>
</dbReference>
<sequence length="107" mass="12282">MNAVEQNIKSIEALCQLHKVDRLFVFGSILTDKFGAESDIDFVVKFGPVPPYNYFENYLGFKESLENLLCRPVDLLEEQTIKNPVLKKSIDRTKKLIYGREDKKVAA</sequence>
<dbReference type="InterPro" id="IPR043519">
    <property type="entry name" value="NT_sf"/>
</dbReference>
<protein>
    <submittedName>
        <fullName evidence="9">Nucleotidyltransferase</fullName>
    </submittedName>
</protein>
<evidence type="ECO:0000259" key="8">
    <source>
        <dbReference type="Pfam" id="PF18765"/>
    </source>
</evidence>
<evidence type="ECO:0000256" key="4">
    <source>
        <dbReference type="ARBA" id="ARBA00022723"/>
    </source>
</evidence>
<evidence type="ECO:0000256" key="6">
    <source>
        <dbReference type="ARBA" id="ARBA00022840"/>
    </source>
</evidence>
<dbReference type="PANTHER" id="PTHR33571">
    <property type="entry name" value="SSL8005 PROTEIN"/>
    <property type="match status" value="1"/>
</dbReference>
<dbReference type="EMBL" id="CP010777">
    <property type="protein sequence ID" value="AKQ46895.1"/>
    <property type="molecule type" value="Genomic_DNA"/>
</dbReference>
<evidence type="ECO:0000256" key="1">
    <source>
        <dbReference type="ARBA" id="ARBA00001946"/>
    </source>
</evidence>
<comment type="cofactor">
    <cofactor evidence="1">
        <name>Mg(2+)</name>
        <dbReference type="ChEBI" id="CHEBI:18420"/>
    </cofactor>
</comment>
<dbReference type="RefSeq" id="WP_048921943.1">
    <property type="nucleotide sequence ID" value="NZ_CP010777.1"/>
</dbReference>
<keyword evidence="5" id="KW-0547">Nucleotide-binding</keyword>
<keyword evidence="3" id="KW-0548">Nucleotidyltransferase</keyword>
<feature type="domain" description="Polymerase beta nucleotidyltransferase" evidence="8">
    <location>
        <begin position="11"/>
        <end position="102"/>
    </location>
</feature>
<dbReference type="GO" id="GO:0016779">
    <property type="term" value="F:nucleotidyltransferase activity"/>
    <property type="evidence" value="ECO:0007669"/>
    <property type="project" value="UniProtKB-KW"/>
</dbReference>
<dbReference type="OrthoDB" id="9793933at2"/>
<dbReference type="KEGG" id="ruf:TH63_16655"/>
<dbReference type="CDD" id="cd05403">
    <property type="entry name" value="NT_KNTase_like"/>
    <property type="match status" value="1"/>
</dbReference>
<organism evidence="9 10">
    <name type="scientific">Rufibacter radiotolerans</name>
    <dbReference type="NCBI Taxonomy" id="1379910"/>
    <lineage>
        <taxon>Bacteria</taxon>
        <taxon>Pseudomonadati</taxon>
        <taxon>Bacteroidota</taxon>
        <taxon>Cytophagia</taxon>
        <taxon>Cytophagales</taxon>
        <taxon>Hymenobacteraceae</taxon>
        <taxon>Rufibacter</taxon>
    </lineage>
</organism>
<evidence type="ECO:0000256" key="2">
    <source>
        <dbReference type="ARBA" id="ARBA00022679"/>
    </source>
</evidence>